<keyword evidence="2" id="KW-0325">Glycoprotein</keyword>
<feature type="domain" description="Sulfotransferase" evidence="4">
    <location>
        <begin position="3"/>
        <end position="149"/>
    </location>
</feature>
<accession>X7ELB1</accession>
<proteinExistence type="predicted"/>
<evidence type="ECO:0000256" key="2">
    <source>
        <dbReference type="ARBA" id="ARBA00023180"/>
    </source>
</evidence>
<name>X7ELB1_9RHOB</name>
<keyword evidence="6" id="KW-1185">Reference proteome</keyword>
<protein>
    <recommendedName>
        <fullName evidence="4">Sulfotransferase domain-containing protein</fullName>
    </recommendedName>
</protein>
<dbReference type="eggNOG" id="COG4424">
    <property type="taxonomic scope" value="Bacteria"/>
</dbReference>
<evidence type="ECO:0000259" key="4">
    <source>
        <dbReference type="Pfam" id="PF00685"/>
    </source>
</evidence>
<dbReference type="SUPFAM" id="SSF52540">
    <property type="entry name" value="P-loop containing nucleoside triphosphate hydrolases"/>
    <property type="match status" value="1"/>
</dbReference>
<comment type="caution">
    <text evidence="5">The sequence shown here is derived from an EMBL/GenBank/DDBJ whole genome shotgun (WGS) entry which is preliminary data.</text>
</comment>
<evidence type="ECO:0000256" key="3">
    <source>
        <dbReference type="SAM" id="MobiDB-lite"/>
    </source>
</evidence>
<dbReference type="RefSeq" id="WP_037257500.1">
    <property type="nucleotide sequence ID" value="NZ_JALZ01000001.1"/>
</dbReference>
<dbReference type="PANTHER" id="PTHR10605">
    <property type="entry name" value="HEPARAN SULFATE SULFOTRANSFERASE"/>
    <property type="match status" value="1"/>
</dbReference>
<dbReference type="PANTHER" id="PTHR10605:SF56">
    <property type="entry name" value="BIFUNCTIONAL HEPARAN SULFATE N-DEACETYLASE_N-SULFOTRANSFERASE"/>
    <property type="match status" value="1"/>
</dbReference>
<evidence type="ECO:0000313" key="5">
    <source>
        <dbReference type="EMBL" id="ETX16722.1"/>
    </source>
</evidence>
<dbReference type="GO" id="GO:0008146">
    <property type="term" value="F:sulfotransferase activity"/>
    <property type="evidence" value="ECO:0007669"/>
    <property type="project" value="InterPro"/>
</dbReference>
<sequence length="296" mass="33081">MADPSVFVLGAQKSGTTTVADLLAAQPEVFVPSIKETYFFCDETLWEKGIDWYRQEFYGSGPAQEARLCCDATPFYLASDAALERLAAYTGPEARFVVVLRDPVARAYSAYWHQRRLGNEDLSFEAALEAEPARIAAARAEGGRWWRHAYAEAGRYSGQLERAFDLLGRDRILILSQPDLRDARQLEQRLREHLGLPPRSSSGSGALQANRASMPRSQALQRFVTGRNPIKQVARKVLPRELRTRIGRTILKSNLKAQSYPPMRPETQARLQEMFAADIAALSALGVDADPWKRAG</sequence>
<dbReference type="AlphaFoldDB" id="X7ELB1"/>
<reference evidence="5 6" key="1">
    <citation type="submission" date="2014-01" db="EMBL/GenBank/DDBJ databases">
        <title>Roseivivax halodurans JCM 10272 Genome Sequencing.</title>
        <authorList>
            <person name="Lai Q."/>
            <person name="Li G."/>
            <person name="Shao Z."/>
        </authorList>
    </citation>
    <scope>NUCLEOTIDE SEQUENCE [LARGE SCALE GENOMIC DNA]</scope>
    <source>
        <strain evidence="5 6">JCM 10272</strain>
    </source>
</reference>
<keyword evidence="1" id="KW-0808">Transferase</keyword>
<dbReference type="Pfam" id="PF00685">
    <property type="entry name" value="Sulfotransfer_1"/>
    <property type="match status" value="1"/>
</dbReference>
<gene>
    <name evidence="5" type="ORF">OCH239_01285</name>
</gene>
<dbReference type="OrthoDB" id="981508at2"/>
<feature type="region of interest" description="Disordered" evidence="3">
    <location>
        <begin position="193"/>
        <end position="216"/>
    </location>
</feature>
<evidence type="ECO:0000256" key="1">
    <source>
        <dbReference type="ARBA" id="ARBA00022679"/>
    </source>
</evidence>
<dbReference type="STRING" id="1449350.OCH239_01285"/>
<dbReference type="InterPro" id="IPR000863">
    <property type="entry name" value="Sulfotransferase_dom"/>
</dbReference>
<dbReference type="EMBL" id="JALZ01000001">
    <property type="protein sequence ID" value="ETX16722.1"/>
    <property type="molecule type" value="Genomic_DNA"/>
</dbReference>
<dbReference type="InterPro" id="IPR027417">
    <property type="entry name" value="P-loop_NTPase"/>
</dbReference>
<dbReference type="Gene3D" id="3.40.50.300">
    <property type="entry name" value="P-loop containing nucleotide triphosphate hydrolases"/>
    <property type="match status" value="1"/>
</dbReference>
<dbReference type="InterPro" id="IPR037359">
    <property type="entry name" value="NST/OST"/>
</dbReference>
<organism evidence="5 6">
    <name type="scientific">Roseivivax halodurans JCM 10272</name>
    <dbReference type="NCBI Taxonomy" id="1449350"/>
    <lineage>
        <taxon>Bacteria</taxon>
        <taxon>Pseudomonadati</taxon>
        <taxon>Pseudomonadota</taxon>
        <taxon>Alphaproteobacteria</taxon>
        <taxon>Rhodobacterales</taxon>
        <taxon>Roseobacteraceae</taxon>
        <taxon>Roseivivax</taxon>
    </lineage>
</organism>
<evidence type="ECO:0000313" key="6">
    <source>
        <dbReference type="Proteomes" id="UP000022447"/>
    </source>
</evidence>
<dbReference type="Proteomes" id="UP000022447">
    <property type="component" value="Unassembled WGS sequence"/>
</dbReference>